<dbReference type="KEGG" id="gfu:KM031_02055"/>
<sequence>MTMTKKTFENAVSAVLAGADPDQDADQVLTEAATPTEKVEATPEPKAEKKETIGSVVAELVMDVTLSYDMIVNLIHAQFDNASTSARSVASIAARLRKTGVDVPHRRKAKAAE</sequence>
<accession>A0A975P6T7</accession>
<name>A0A975P6T7_9RHOB</name>
<keyword evidence="2" id="KW-1185">Reference proteome</keyword>
<proteinExistence type="predicted"/>
<dbReference type="Proteomes" id="UP000679352">
    <property type="component" value="Chromosome"/>
</dbReference>
<dbReference type="EMBL" id="CP076361">
    <property type="protein sequence ID" value="QWK90719.1"/>
    <property type="molecule type" value="Genomic_DNA"/>
</dbReference>
<gene>
    <name evidence="1" type="ORF">KM031_02055</name>
</gene>
<organism evidence="1 2">
    <name type="scientific">Gemmobacter fulvus</name>
    <dbReference type="NCBI Taxonomy" id="2840474"/>
    <lineage>
        <taxon>Bacteria</taxon>
        <taxon>Pseudomonadati</taxon>
        <taxon>Pseudomonadota</taxon>
        <taxon>Alphaproteobacteria</taxon>
        <taxon>Rhodobacterales</taxon>
        <taxon>Paracoccaceae</taxon>
        <taxon>Gemmobacter</taxon>
    </lineage>
</organism>
<dbReference type="AlphaFoldDB" id="A0A975P6T7"/>
<dbReference type="RefSeq" id="WP_215504034.1">
    <property type="nucleotide sequence ID" value="NZ_CP076361.1"/>
</dbReference>
<protein>
    <submittedName>
        <fullName evidence="1">Uncharacterized protein</fullName>
    </submittedName>
</protein>
<evidence type="ECO:0000313" key="1">
    <source>
        <dbReference type="EMBL" id="QWK90719.1"/>
    </source>
</evidence>
<reference evidence="1" key="1">
    <citation type="submission" date="2021-06" db="EMBL/GenBank/DDBJ databases">
        <title>Direct submission.</title>
        <authorList>
            <person name="Lee C.-S."/>
            <person name="Jin L."/>
        </authorList>
    </citation>
    <scope>NUCLEOTIDE SEQUENCE</scope>
    <source>
        <strain evidence="1">Con5</strain>
    </source>
</reference>
<evidence type="ECO:0000313" key="2">
    <source>
        <dbReference type="Proteomes" id="UP000679352"/>
    </source>
</evidence>